<evidence type="ECO:0000313" key="1">
    <source>
        <dbReference type="EMBL" id="SHG29009.1"/>
    </source>
</evidence>
<sequence length="240" mass="28026">MVTTKFPQQWKIDPYENSPPTTESDAVNEFNLNKLDYFDSMKGILLQNRKYISLLSEKKIRIDSIFVIDSISNNKHSFVYLKVFKTIEDLNYDFPATIKQIDVLVFDNSKFLRKLNIYTKKNYPFAVDLKLGYFNKDGNLFIKQFKMDEKSTIFTKEEQFNLSNAGEITRQSSAVIKLNKINITKQNTLKESNLVGSYRIYTSAISMCFQRAKNNYNTTITLLKLLLENFPINIQKILNI</sequence>
<dbReference type="Proteomes" id="UP000184108">
    <property type="component" value="Unassembled WGS sequence"/>
</dbReference>
<name>A0A1M5ILS9_9FLAO</name>
<dbReference type="EMBL" id="FQVE01000005">
    <property type="protein sequence ID" value="SHG29009.1"/>
    <property type="molecule type" value="Genomic_DNA"/>
</dbReference>
<gene>
    <name evidence="1" type="ORF">SAMN02787073_3909</name>
</gene>
<proteinExistence type="predicted"/>
<organism evidence="1 2">
    <name type="scientific">Chryseobacterium vrystaatense</name>
    <dbReference type="NCBI Taxonomy" id="307480"/>
    <lineage>
        <taxon>Bacteria</taxon>
        <taxon>Pseudomonadati</taxon>
        <taxon>Bacteroidota</taxon>
        <taxon>Flavobacteriia</taxon>
        <taxon>Flavobacteriales</taxon>
        <taxon>Weeksellaceae</taxon>
        <taxon>Chryseobacterium group</taxon>
        <taxon>Chryseobacterium</taxon>
    </lineage>
</organism>
<dbReference type="RefSeq" id="WP_073175014.1">
    <property type="nucleotide sequence ID" value="NZ_FQVE01000005.1"/>
</dbReference>
<dbReference type="AlphaFoldDB" id="A0A1M5ILS9"/>
<protein>
    <submittedName>
        <fullName evidence="1">Uncharacterized protein</fullName>
    </submittedName>
</protein>
<reference evidence="2" key="1">
    <citation type="submission" date="2016-11" db="EMBL/GenBank/DDBJ databases">
        <authorList>
            <person name="Varghese N."/>
            <person name="Submissions S."/>
        </authorList>
    </citation>
    <scope>NUCLEOTIDE SEQUENCE [LARGE SCALE GENOMIC DNA]</scope>
    <source>
        <strain evidence="2">YR203</strain>
    </source>
</reference>
<accession>A0A1M5ILS9</accession>
<evidence type="ECO:0000313" key="2">
    <source>
        <dbReference type="Proteomes" id="UP000184108"/>
    </source>
</evidence>